<dbReference type="SUPFAM" id="SSF52540">
    <property type="entry name" value="P-loop containing nucleoside triphosphate hydrolases"/>
    <property type="match status" value="1"/>
</dbReference>
<accession>A0A7H9EJ39</accession>
<name>A0A7H9EJ39_9LACO</name>
<dbReference type="AlphaFoldDB" id="A0A7H9EJ39"/>
<dbReference type="Pfam" id="PF05272">
    <property type="entry name" value="VapE-like_dom"/>
    <property type="match status" value="1"/>
</dbReference>
<organism evidence="2 3">
    <name type="scientific">Ligilactobacillus saerimneri</name>
    <dbReference type="NCBI Taxonomy" id="228229"/>
    <lineage>
        <taxon>Bacteria</taxon>
        <taxon>Bacillati</taxon>
        <taxon>Bacillota</taxon>
        <taxon>Bacilli</taxon>
        <taxon>Lactobacillales</taxon>
        <taxon>Lactobacillaceae</taxon>
        <taxon>Ligilactobacillus</taxon>
    </lineage>
</organism>
<dbReference type="InterPro" id="IPR007936">
    <property type="entry name" value="VapE-like_dom"/>
</dbReference>
<dbReference type="InterPro" id="IPR027417">
    <property type="entry name" value="P-loop_NTPase"/>
</dbReference>
<dbReference type="EMBL" id="CP047418">
    <property type="protein sequence ID" value="QLL77469.1"/>
    <property type="molecule type" value="Genomic_DNA"/>
</dbReference>
<dbReference type="PANTHER" id="PTHR34985:SF1">
    <property type="entry name" value="SLR0554 PROTEIN"/>
    <property type="match status" value="1"/>
</dbReference>
<gene>
    <name evidence="2" type="ORF">GTO87_01840</name>
</gene>
<dbReference type="PANTHER" id="PTHR34985">
    <property type="entry name" value="SLR0554 PROTEIN"/>
    <property type="match status" value="1"/>
</dbReference>
<dbReference type="RefSeq" id="WP_180849321.1">
    <property type="nucleotide sequence ID" value="NZ_CP047418.1"/>
</dbReference>
<dbReference type="Proteomes" id="UP000510886">
    <property type="component" value="Chromosome"/>
</dbReference>
<evidence type="ECO:0000259" key="1">
    <source>
        <dbReference type="Pfam" id="PF05272"/>
    </source>
</evidence>
<reference evidence="2 3" key="1">
    <citation type="submission" date="2020-01" db="EMBL/GenBank/DDBJ databases">
        <title>Complete and circular genome sequences of six lactobacillus isolates from horses.</title>
        <authorList>
            <person name="Hassan H.M."/>
        </authorList>
    </citation>
    <scope>NUCLEOTIDE SEQUENCE [LARGE SCALE GENOMIC DNA]</scope>
    <source>
        <strain evidence="2 3">1A</strain>
    </source>
</reference>
<evidence type="ECO:0000313" key="2">
    <source>
        <dbReference type="EMBL" id="QLL77469.1"/>
    </source>
</evidence>
<feature type="domain" description="Virulence-associated protein E-like" evidence="1">
    <location>
        <begin position="123"/>
        <end position="345"/>
    </location>
</feature>
<sequence>MDKELKNKLYKRELDNKQIRDEFFLTNKDGMTPDRSAPVNVKYILCGSKYTPYRFKKNEFNNSILVSNDYGNNYENLTNDDLDRISEEVQTYWKYTPTKSALGSGVNLTAMMNSINPVKDRIESVIKWDGIPRVETFFIDYLGVKDEPYSRQVTKNWFKGLIARVYHPGVKFEVVPILMGAQGIGKSTLVSLLIPEYFTDQVNSLDASKKDELLKIGRVAIVELAELNGLNTVANQGALKAMISAQDDLYRPPYGAVLESVPRHTVFIGTTNDNQFLVDQTGNRRYFPLQCNKNNATKKIPAPDDYKNRDILQVLAEARELYFTNRDLKLPDEIVKIAMERQQSAMIIDPDIERIKDYANMQVPDGWEKSFTMQDRKSYFNHYQNTGRYSYFQNKGEFQYNPEQLHQIQAVATMEVLYTVFDIKNTRTSRGNTYSKKISLALGDNLGEWISSQHVDLLGKEKRGYKRV</sequence>
<evidence type="ECO:0000313" key="3">
    <source>
        <dbReference type="Proteomes" id="UP000510886"/>
    </source>
</evidence>
<protein>
    <submittedName>
        <fullName evidence="2">Virulence protein</fullName>
    </submittedName>
</protein>
<dbReference type="KEGG" id="lsw:GTO87_01840"/>
<proteinExistence type="predicted"/>